<evidence type="ECO:0000313" key="2">
    <source>
        <dbReference type="EMBL" id="GFO06277.1"/>
    </source>
</evidence>
<dbReference type="AlphaFoldDB" id="A0AAV4AG99"/>
<feature type="region of interest" description="Disordered" evidence="1">
    <location>
        <begin position="23"/>
        <end position="45"/>
    </location>
</feature>
<dbReference type="Proteomes" id="UP000735302">
    <property type="component" value="Unassembled WGS sequence"/>
</dbReference>
<proteinExistence type="predicted"/>
<feature type="compositionally biased region" description="Basic and acidic residues" evidence="1">
    <location>
        <begin position="26"/>
        <end position="40"/>
    </location>
</feature>
<sequence length="102" mass="11679">MKHVCRETYVDFSSFLRWVSSVKGGDSTEKHLHDQSRSGRSENASDAINQAAVRKMIFRYRRVKQIDNTAKEVGISIERKHNIILVLWEIGKFLQVGSSNAD</sequence>
<comment type="caution">
    <text evidence="2">The sequence shown here is derived from an EMBL/GenBank/DDBJ whole genome shotgun (WGS) entry which is preliminary data.</text>
</comment>
<name>A0AAV4AG99_9GAST</name>
<evidence type="ECO:0000256" key="1">
    <source>
        <dbReference type="SAM" id="MobiDB-lite"/>
    </source>
</evidence>
<protein>
    <submittedName>
        <fullName evidence="2">Uncharacterized protein</fullName>
    </submittedName>
</protein>
<evidence type="ECO:0000313" key="3">
    <source>
        <dbReference type="Proteomes" id="UP000735302"/>
    </source>
</evidence>
<organism evidence="2 3">
    <name type="scientific">Plakobranchus ocellatus</name>
    <dbReference type="NCBI Taxonomy" id="259542"/>
    <lineage>
        <taxon>Eukaryota</taxon>
        <taxon>Metazoa</taxon>
        <taxon>Spiralia</taxon>
        <taxon>Lophotrochozoa</taxon>
        <taxon>Mollusca</taxon>
        <taxon>Gastropoda</taxon>
        <taxon>Heterobranchia</taxon>
        <taxon>Euthyneura</taxon>
        <taxon>Panpulmonata</taxon>
        <taxon>Sacoglossa</taxon>
        <taxon>Placobranchoidea</taxon>
        <taxon>Plakobranchidae</taxon>
        <taxon>Plakobranchus</taxon>
    </lineage>
</organism>
<gene>
    <name evidence="2" type="ORF">PoB_003278200</name>
</gene>
<accession>A0AAV4AG99</accession>
<keyword evidence="3" id="KW-1185">Reference proteome</keyword>
<dbReference type="EMBL" id="BLXT01003769">
    <property type="protein sequence ID" value="GFO06277.1"/>
    <property type="molecule type" value="Genomic_DNA"/>
</dbReference>
<reference evidence="2 3" key="1">
    <citation type="journal article" date="2021" name="Elife">
        <title>Chloroplast acquisition without the gene transfer in kleptoplastic sea slugs, Plakobranchus ocellatus.</title>
        <authorList>
            <person name="Maeda T."/>
            <person name="Takahashi S."/>
            <person name="Yoshida T."/>
            <person name="Shimamura S."/>
            <person name="Takaki Y."/>
            <person name="Nagai Y."/>
            <person name="Toyoda A."/>
            <person name="Suzuki Y."/>
            <person name="Arimoto A."/>
            <person name="Ishii H."/>
            <person name="Satoh N."/>
            <person name="Nishiyama T."/>
            <person name="Hasebe M."/>
            <person name="Maruyama T."/>
            <person name="Minagawa J."/>
            <person name="Obokata J."/>
            <person name="Shigenobu S."/>
        </authorList>
    </citation>
    <scope>NUCLEOTIDE SEQUENCE [LARGE SCALE GENOMIC DNA]</scope>
</reference>